<dbReference type="AlphaFoldDB" id="A0AAD3SY94"/>
<sequence>MDLLPKFRPKPRTKTKIGAEVIRGPCTQPGGSRSSRRATETENTATHRVTDGSIASFSSSELEPPFEIGGPLPDFGSLITDTSLCLNFFEDLPRS</sequence>
<reference evidence="2" key="1">
    <citation type="submission" date="2023-05" db="EMBL/GenBank/DDBJ databases">
        <title>Nepenthes gracilis genome sequencing.</title>
        <authorList>
            <person name="Fukushima K."/>
        </authorList>
    </citation>
    <scope>NUCLEOTIDE SEQUENCE</scope>
    <source>
        <strain evidence="2">SING2019-196</strain>
    </source>
</reference>
<gene>
    <name evidence="2" type="ORF">Nepgr_020563</name>
</gene>
<evidence type="ECO:0000313" key="2">
    <source>
        <dbReference type="EMBL" id="GMH18722.1"/>
    </source>
</evidence>
<accession>A0AAD3SY94</accession>
<protein>
    <submittedName>
        <fullName evidence="2">Uncharacterized protein</fullName>
    </submittedName>
</protein>
<dbReference type="Proteomes" id="UP001279734">
    <property type="component" value="Unassembled WGS sequence"/>
</dbReference>
<dbReference type="EMBL" id="BSYO01000019">
    <property type="protein sequence ID" value="GMH18722.1"/>
    <property type="molecule type" value="Genomic_DNA"/>
</dbReference>
<organism evidence="2 3">
    <name type="scientific">Nepenthes gracilis</name>
    <name type="common">Slender pitcher plant</name>
    <dbReference type="NCBI Taxonomy" id="150966"/>
    <lineage>
        <taxon>Eukaryota</taxon>
        <taxon>Viridiplantae</taxon>
        <taxon>Streptophyta</taxon>
        <taxon>Embryophyta</taxon>
        <taxon>Tracheophyta</taxon>
        <taxon>Spermatophyta</taxon>
        <taxon>Magnoliopsida</taxon>
        <taxon>eudicotyledons</taxon>
        <taxon>Gunneridae</taxon>
        <taxon>Pentapetalae</taxon>
        <taxon>Caryophyllales</taxon>
        <taxon>Nepenthaceae</taxon>
        <taxon>Nepenthes</taxon>
    </lineage>
</organism>
<evidence type="ECO:0000313" key="3">
    <source>
        <dbReference type="Proteomes" id="UP001279734"/>
    </source>
</evidence>
<feature type="region of interest" description="Disordered" evidence="1">
    <location>
        <begin position="22"/>
        <end position="62"/>
    </location>
</feature>
<comment type="caution">
    <text evidence="2">The sequence shown here is derived from an EMBL/GenBank/DDBJ whole genome shotgun (WGS) entry which is preliminary data.</text>
</comment>
<proteinExistence type="predicted"/>
<name>A0AAD3SY94_NEPGR</name>
<evidence type="ECO:0000256" key="1">
    <source>
        <dbReference type="SAM" id="MobiDB-lite"/>
    </source>
</evidence>
<keyword evidence="3" id="KW-1185">Reference proteome</keyword>